<evidence type="ECO:0000313" key="18">
    <source>
        <dbReference type="EMBL" id="OGC38773.1"/>
    </source>
</evidence>
<evidence type="ECO:0000256" key="13">
    <source>
        <dbReference type="ARBA" id="ARBA00048798"/>
    </source>
</evidence>
<dbReference type="GO" id="GO:0009099">
    <property type="term" value="P:L-valine biosynthetic process"/>
    <property type="evidence" value="ECO:0007669"/>
    <property type="project" value="UniProtKB-UniPathway"/>
</dbReference>
<dbReference type="InterPro" id="IPR043132">
    <property type="entry name" value="BCAT-like_C"/>
</dbReference>
<dbReference type="Gene3D" id="3.20.10.10">
    <property type="entry name" value="D-amino Acid Aminotransferase, subunit A, domain 2"/>
    <property type="match status" value="1"/>
</dbReference>
<keyword evidence="11 17" id="KW-0100">Branched-chain amino acid biosynthesis</keyword>
<keyword evidence="8 17" id="KW-0028">Amino-acid biosynthesis</keyword>
<dbReference type="GO" id="GO:0052654">
    <property type="term" value="F:L-leucine-2-oxoglutarate transaminase activity"/>
    <property type="evidence" value="ECO:0007669"/>
    <property type="project" value="RHEA"/>
</dbReference>
<dbReference type="UniPathway" id="UPA00049">
    <property type="reaction ID" value="UER00062"/>
</dbReference>
<organism evidence="18 19">
    <name type="scientific">candidate division WOR-3 bacterium RBG_13_43_14</name>
    <dbReference type="NCBI Taxonomy" id="1802590"/>
    <lineage>
        <taxon>Bacteria</taxon>
        <taxon>Bacteria division WOR-3</taxon>
    </lineage>
</organism>
<dbReference type="GO" id="GO:0009098">
    <property type="term" value="P:L-leucine biosynthetic process"/>
    <property type="evidence" value="ECO:0007669"/>
    <property type="project" value="UniProtKB-UniPathway"/>
</dbReference>
<comment type="catalytic activity">
    <reaction evidence="12 17">
        <text>L-valine + 2-oxoglutarate = 3-methyl-2-oxobutanoate + L-glutamate</text>
        <dbReference type="Rhea" id="RHEA:24813"/>
        <dbReference type="ChEBI" id="CHEBI:11851"/>
        <dbReference type="ChEBI" id="CHEBI:16810"/>
        <dbReference type="ChEBI" id="CHEBI:29985"/>
        <dbReference type="ChEBI" id="CHEBI:57762"/>
        <dbReference type="EC" id="2.6.1.42"/>
    </reaction>
</comment>
<evidence type="ECO:0000256" key="7">
    <source>
        <dbReference type="ARBA" id="ARBA00022576"/>
    </source>
</evidence>
<evidence type="ECO:0000256" key="15">
    <source>
        <dbReference type="RuleBase" id="RU004106"/>
    </source>
</evidence>
<sequence length="307" mass="34431">MAMAKTKYVWMDGKYVEWENATIHILSHVIHYGSGVFEGLRCYETPKGAFIYRLQDHTNRLFNSAKIYRMDIPYSRDEINKVCVELIKKNELKSAYLRPIAFRGYGELGVNPFSCPVVVAVATLQWGKYLGQEALDNGVDVMVSSWNRMAPNTFPAMAKCCANYMNSQLIKMEAISYGFVEGIALDVSGYVSEGSGENLFAVKDKVIYTPPLHATILPGITRNSVMMIARDLGYEVVESMIAREFLYIADEVFFTGSAAEVTPIRSIDKIVIGQGKAGPITKDIQKTFFDIIEGRKDDKYSWLTKAG</sequence>
<evidence type="ECO:0000256" key="8">
    <source>
        <dbReference type="ARBA" id="ARBA00022605"/>
    </source>
</evidence>
<dbReference type="UniPathway" id="UPA00047">
    <property type="reaction ID" value="UER00058"/>
</dbReference>
<dbReference type="Proteomes" id="UP000177025">
    <property type="component" value="Unassembled WGS sequence"/>
</dbReference>
<comment type="pathway">
    <text evidence="4 17">Amino-acid biosynthesis; L-valine biosynthesis; L-valine from pyruvate: step 4/4.</text>
</comment>
<comment type="catalytic activity">
    <reaction evidence="13 17">
        <text>L-isoleucine + 2-oxoglutarate = (S)-3-methyl-2-oxopentanoate + L-glutamate</text>
        <dbReference type="Rhea" id="RHEA:24801"/>
        <dbReference type="ChEBI" id="CHEBI:16810"/>
        <dbReference type="ChEBI" id="CHEBI:29985"/>
        <dbReference type="ChEBI" id="CHEBI:35146"/>
        <dbReference type="ChEBI" id="CHEBI:58045"/>
        <dbReference type="EC" id="2.6.1.42"/>
    </reaction>
</comment>
<keyword evidence="10 16" id="KW-0663">Pyridoxal phosphate</keyword>
<dbReference type="Gene3D" id="3.30.470.10">
    <property type="match status" value="1"/>
</dbReference>
<comment type="pathway">
    <text evidence="5 17">Amino-acid biosynthesis; L-leucine biosynthesis; L-leucine from 3-methyl-2-oxobutanoate: step 4/4.</text>
</comment>
<evidence type="ECO:0000256" key="4">
    <source>
        <dbReference type="ARBA" id="ARBA00004931"/>
    </source>
</evidence>
<evidence type="ECO:0000313" key="19">
    <source>
        <dbReference type="Proteomes" id="UP000177025"/>
    </source>
</evidence>
<dbReference type="InterPro" id="IPR005785">
    <property type="entry name" value="B_amino_transI"/>
</dbReference>
<comment type="catalytic activity">
    <reaction evidence="14 17">
        <text>L-leucine + 2-oxoglutarate = 4-methyl-2-oxopentanoate + L-glutamate</text>
        <dbReference type="Rhea" id="RHEA:18321"/>
        <dbReference type="ChEBI" id="CHEBI:16810"/>
        <dbReference type="ChEBI" id="CHEBI:17865"/>
        <dbReference type="ChEBI" id="CHEBI:29985"/>
        <dbReference type="ChEBI" id="CHEBI:57427"/>
        <dbReference type="EC" id="2.6.1.42"/>
    </reaction>
</comment>
<comment type="caution">
    <text evidence="18">The sequence shown here is derived from an EMBL/GenBank/DDBJ whole genome shotgun (WGS) entry which is preliminary data.</text>
</comment>
<dbReference type="GO" id="GO:0005829">
    <property type="term" value="C:cytosol"/>
    <property type="evidence" value="ECO:0007669"/>
    <property type="project" value="TreeGrafter"/>
</dbReference>
<dbReference type="GO" id="GO:0052655">
    <property type="term" value="F:L-valine-2-oxoglutarate transaminase activity"/>
    <property type="evidence" value="ECO:0007669"/>
    <property type="project" value="RHEA"/>
</dbReference>
<dbReference type="GO" id="GO:0052656">
    <property type="term" value="F:L-isoleucine-2-oxoglutarate transaminase activity"/>
    <property type="evidence" value="ECO:0007669"/>
    <property type="project" value="RHEA"/>
</dbReference>
<dbReference type="NCBIfam" id="NF005146">
    <property type="entry name" value="PRK06606.1"/>
    <property type="match status" value="1"/>
</dbReference>
<dbReference type="InterPro" id="IPR043131">
    <property type="entry name" value="BCAT-like_N"/>
</dbReference>
<comment type="similarity">
    <text evidence="6 15">Belongs to the class-IV pyridoxal-phosphate-dependent aminotransferase family.</text>
</comment>
<evidence type="ECO:0000256" key="2">
    <source>
        <dbReference type="ARBA" id="ARBA00003109"/>
    </source>
</evidence>
<comment type="function">
    <text evidence="2 17">Acts on leucine, isoleucine and valine.</text>
</comment>
<evidence type="ECO:0000256" key="1">
    <source>
        <dbReference type="ARBA" id="ARBA00001933"/>
    </source>
</evidence>
<comment type="pathway">
    <text evidence="3 17">Amino-acid biosynthesis; L-isoleucine biosynthesis; L-isoleucine from 2-oxobutanoate: step 4/4.</text>
</comment>
<keyword evidence="7 17" id="KW-0032">Aminotransferase</keyword>
<dbReference type="InterPro" id="IPR001544">
    <property type="entry name" value="Aminotrans_IV"/>
</dbReference>
<dbReference type="GO" id="GO:0009097">
    <property type="term" value="P:isoleucine biosynthetic process"/>
    <property type="evidence" value="ECO:0007669"/>
    <property type="project" value="UniProtKB-UniPathway"/>
</dbReference>
<evidence type="ECO:0000256" key="10">
    <source>
        <dbReference type="ARBA" id="ARBA00022898"/>
    </source>
</evidence>
<dbReference type="FunFam" id="3.20.10.10:FF:000001">
    <property type="entry name" value="Branched-chain-amino-acid aminotransferase"/>
    <property type="match status" value="1"/>
</dbReference>
<evidence type="ECO:0000256" key="3">
    <source>
        <dbReference type="ARBA" id="ARBA00004824"/>
    </source>
</evidence>
<dbReference type="NCBIfam" id="TIGR01122">
    <property type="entry name" value="ilvE_I"/>
    <property type="match status" value="1"/>
</dbReference>
<dbReference type="InterPro" id="IPR033939">
    <property type="entry name" value="BCAT_family"/>
</dbReference>
<proteinExistence type="inferred from homology"/>
<name>A0A1F4U3B5_UNCW3</name>
<dbReference type="EC" id="2.6.1.42" evidence="17"/>
<evidence type="ECO:0000256" key="14">
    <source>
        <dbReference type="ARBA" id="ARBA00049229"/>
    </source>
</evidence>
<dbReference type="PANTHER" id="PTHR42743">
    <property type="entry name" value="AMINO-ACID AMINOTRANSFERASE"/>
    <property type="match status" value="1"/>
</dbReference>
<dbReference type="Pfam" id="PF01063">
    <property type="entry name" value="Aminotran_4"/>
    <property type="match status" value="1"/>
</dbReference>
<dbReference type="EMBL" id="MEUM01000167">
    <property type="protein sequence ID" value="OGC38773.1"/>
    <property type="molecule type" value="Genomic_DNA"/>
</dbReference>
<evidence type="ECO:0000256" key="17">
    <source>
        <dbReference type="RuleBase" id="RU364094"/>
    </source>
</evidence>
<evidence type="ECO:0000256" key="9">
    <source>
        <dbReference type="ARBA" id="ARBA00022679"/>
    </source>
</evidence>
<evidence type="ECO:0000256" key="11">
    <source>
        <dbReference type="ARBA" id="ARBA00023304"/>
    </source>
</evidence>
<evidence type="ECO:0000256" key="6">
    <source>
        <dbReference type="ARBA" id="ARBA00009320"/>
    </source>
</evidence>
<reference evidence="18 19" key="1">
    <citation type="journal article" date="2016" name="Nat. Commun.">
        <title>Thousands of microbial genomes shed light on interconnected biogeochemical processes in an aquifer system.</title>
        <authorList>
            <person name="Anantharaman K."/>
            <person name="Brown C.T."/>
            <person name="Hug L.A."/>
            <person name="Sharon I."/>
            <person name="Castelle C.J."/>
            <person name="Probst A.J."/>
            <person name="Thomas B.C."/>
            <person name="Singh A."/>
            <person name="Wilkins M.J."/>
            <person name="Karaoz U."/>
            <person name="Brodie E.L."/>
            <person name="Williams K.H."/>
            <person name="Hubbard S.S."/>
            <person name="Banfield J.F."/>
        </authorList>
    </citation>
    <scope>NUCLEOTIDE SEQUENCE [LARGE SCALE GENOMIC DNA]</scope>
</reference>
<dbReference type="PROSITE" id="PS00770">
    <property type="entry name" value="AA_TRANSFER_CLASS_4"/>
    <property type="match status" value="1"/>
</dbReference>
<dbReference type="SUPFAM" id="SSF56752">
    <property type="entry name" value="D-aminoacid aminotransferase-like PLP-dependent enzymes"/>
    <property type="match status" value="1"/>
</dbReference>
<evidence type="ECO:0000256" key="16">
    <source>
        <dbReference type="RuleBase" id="RU004516"/>
    </source>
</evidence>
<dbReference type="PANTHER" id="PTHR42743:SF11">
    <property type="entry name" value="AMINODEOXYCHORISMATE LYASE"/>
    <property type="match status" value="1"/>
</dbReference>
<keyword evidence="9 17" id="KW-0808">Transferase</keyword>
<dbReference type="InterPro" id="IPR018300">
    <property type="entry name" value="Aminotrans_IV_CS"/>
</dbReference>
<gene>
    <name evidence="17" type="primary">ilvE</name>
    <name evidence="18" type="ORF">A2Y85_08250</name>
</gene>
<protein>
    <recommendedName>
        <fullName evidence="17">Branched-chain-amino-acid aminotransferase</fullName>
        <shortName evidence="17">BCAT</shortName>
        <ecNumber evidence="17">2.6.1.42</ecNumber>
    </recommendedName>
</protein>
<dbReference type="CDD" id="cd01557">
    <property type="entry name" value="BCAT_beta_family"/>
    <property type="match status" value="1"/>
</dbReference>
<comment type="cofactor">
    <cofactor evidence="1 16">
        <name>pyridoxal 5'-phosphate</name>
        <dbReference type="ChEBI" id="CHEBI:597326"/>
    </cofactor>
</comment>
<dbReference type="InterPro" id="IPR050571">
    <property type="entry name" value="Class-IV_PLP-Dep_Aminotrnsfr"/>
</dbReference>
<accession>A0A1F4U3B5</accession>
<evidence type="ECO:0000256" key="12">
    <source>
        <dbReference type="ARBA" id="ARBA00048212"/>
    </source>
</evidence>
<dbReference type="AlphaFoldDB" id="A0A1F4U3B5"/>
<dbReference type="InterPro" id="IPR036038">
    <property type="entry name" value="Aminotransferase-like"/>
</dbReference>
<evidence type="ECO:0000256" key="5">
    <source>
        <dbReference type="ARBA" id="ARBA00005072"/>
    </source>
</evidence>
<dbReference type="UniPathway" id="UPA00048">
    <property type="reaction ID" value="UER00073"/>
</dbReference>